<keyword evidence="3" id="KW-1185">Reference proteome</keyword>
<keyword evidence="1" id="KW-0812">Transmembrane</keyword>
<keyword evidence="1" id="KW-1133">Transmembrane helix</keyword>
<accession>A0A2T2ZTD7</accession>
<feature type="transmembrane region" description="Helical" evidence="1">
    <location>
        <begin position="12"/>
        <end position="33"/>
    </location>
</feature>
<keyword evidence="1" id="KW-0472">Membrane</keyword>
<protein>
    <submittedName>
        <fullName evidence="2">Uncharacterized protein</fullName>
    </submittedName>
</protein>
<gene>
    <name evidence="2" type="ORF">BD289DRAFT_447171</name>
</gene>
<dbReference type="Proteomes" id="UP000241462">
    <property type="component" value="Unassembled WGS sequence"/>
</dbReference>
<reference evidence="2 3" key="1">
    <citation type="journal article" date="2018" name="Mycol. Prog.">
        <title>Coniella lustricola, a new species from submerged detritus.</title>
        <authorList>
            <person name="Raudabaugh D.B."/>
            <person name="Iturriaga T."/>
            <person name="Carver A."/>
            <person name="Mondo S."/>
            <person name="Pangilinan J."/>
            <person name="Lipzen A."/>
            <person name="He G."/>
            <person name="Amirebrahimi M."/>
            <person name="Grigoriev I.V."/>
            <person name="Miller A.N."/>
        </authorList>
    </citation>
    <scope>NUCLEOTIDE SEQUENCE [LARGE SCALE GENOMIC DNA]</scope>
    <source>
        <strain evidence="2 3">B22-T-1</strain>
    </source>
</reference>
<feature type="non-terminal residue" evidence="2">
    <location>
        <position position="68"/>
    </location>
</feature>
<evidence type="ECO:0000256" key="1">
    <source>
        <dbReference type="SAM" id="Phobius"/>
    </source>
</evidence>
<organism evidence="2 3">
    <name type="scientific">Coniella lustricola</name>
    <dbReference type="NCBI Taxonomy" id="2025994"/>
    <lineage>
        <taxon>Eukaryota</taxon>
        <taxon>Fungi</taxon>
        <taxon>Dikarya</taxon>
        <taxon>Ascomycota</taxon>
        <taxon>Pezizomycotina</taxon>
        <taxon>Sordariomycetes</taxon>
        <taxon>Sordariomycetidae</taxon>
        <taxon>Diaporthales</taxon>
        <taxon>Schizoparmaceae</taxon>
        <taxon>Coniella</taxon>
    </lineage>
</organism>
<evidence type="ECO:0000313" key="3">
    <source>
        <dbReference type="Proteomes" id="UP000241462"/>
    </source>
</evidence>
<proteinExistence type="predicted"/>
<dbReference type="InParanoid" id="A0A2T2ZTD7"/>
<sequence length="68" mass="7572">MVGYQAMVKGVVMMVVVVVEVVVLLPLLLPLLLSIYSIKWKPTRLGHVVIWLSGFYTMIVSALRNTSV</sequence>
<feature type="transmembrane region" description="Helical" evidence="1">
    <location>
        <begin position="45"/>
        <end position="63"/>
    </location>
</feature>
<name>A0A2T2ZTD7_9PEZI</name>
<dbReference type="EMBL" id="KZ678733">
    <property type="protein sequence ID" value="PSR76015.1"/>
    <property type="molecule type" value="Genomic_DNA"/>
</dbReference>
<dbReference type="AlphaFoldDB" id="A0A2T2ZTD7"/>
<evidence type="ECO:0000313" key="2">
    <source>
        <dbReference type="EMBL" id="PSR76015.1"/>
    </source>
</evidence>